<evidence type="ECO:0000256" key="3">
    <source>
        <dbReference type="HAMAP-Rule" id="MF_00580"/>
    </source>
</evidence>
<dbReference type="GO" id="GO:0005524">
    <property type="term" value="F:ATP binding"/>
    <property type="evidence" value="ECO:0007669"/>
    <property type="project" value="InterPro"/>
</dbReference>
<comment type="similarity">
    <text evidence="1 3 4">Belongs to the GroES chaperonin family.</text>
</comment>
<dbReference type="GO" id="GO:0044183">
    <property type="term" value="F:protein folding chaperone"/>
    <property type="evidence" value="ECO:0007669"/>
    <property type="project" value="InterPro"/>
</dbReference>
<evidence type="ECO:0000313" key="6">
    <source>
        <dbReference type="Proteomes" id="UP000236745"/>
    </source>
</evidence>
<dbReference type="Pfam" id="PF00166">
    <property type="entry name" value="Cpn10"/>
    <property type="match status" value="1"/>
</dbReference>
<reference evidence="5 6" key="1">
    <citation type="submission" date="2016-10" db="EMBL/GenBank/DDBJ databases">
        <authorList>
            <person name="de Groot N.N."/>
        </authorList>
    </citation>
    <scope>NUCLEOTIDE SEQUENCE [LARGE SCALE GENOMIC DNA]</scope>
    <source>
        <strain evidence="5 6">DSM 22012</strain>
    </source>
</reference>
<sequence length="93" mass="10189">MLKPIRDNIVLKVIEQEAKTAGGIVLPGSALEKPYRGEVVAANESFTMPDGSVKECEVKVGDTVYFGKTHGTEVKQGDENYLVISEEFILCKE</sequence>
<dbReference type="InterPro" id="IPR037124">
    <property type="entry name" value="Chaperonin_GroES_sf"/>
</dbReference>
<dbReference type="SMART" id="SM00883">
    <property type="entry name" value="Cpn10"/>
    <property type="match status" value="1"/>
</dbReference>
<evidence type="ECO:0000313" key="5">
    <source>
        <dbReference type="EMBL" id="SEG12274.1"/>
    </source>
</evidence>
<dbReference type="RefSeq" id="WP_104002326.1">
    <property type="nucleotide sequence ID" value="NZ_FNVQ01000001.1"/>
</dbReference>
<evidence type="ECO:0000256" key="1">
    <source>
        <dbReference type="ARBA" id="ARBA00006975"/>
    </source>
</evidence>
<dbReference type="CDD" id="cd00320">
    <property type="entry name" value="cpn10"/>
    <property type="match status" value="1"/>
</dbReference>
<dbReference type="EMBL" id="FNVQ01000001">
    <property type="protein sequence ID" value="SEG12274.1"/>
    <property type="molecule type" value="Genomic_DNA"/>
</dbReference>
<keyword evidence="6" id="KW-1185">Reference proteome</keyword>
<comment type="subcellular location">
    <subcellularLocation>
        <location evidence="3">Cytoplasm</location>
    </subcellularLocation>
</comment>
<dbReference type="GO" id="GO:0051087">
    <property type="term" value="F:protein-folding chaperone binding"/>
    <property type="evidence" value="ECO:0007669"/>
    <property type="project" value="TreeGrafter"/>
</dbReference>
<keyword evidence="2 3" id="KW-0143">Chaperone</keyword>
<dbReference type="FunFam" id="2.30.33.40:FF:000001">
    <property type="entry name" value="10 kDa chaperonin"/>
    <property type="match status" value="1"/>
</dbReference>
<dbReference type="PANTHER" id="PTHR10772:SF58">
    <property type="entry name" value="CO-CHAPERONIN GROES"/>
    <property type="match status" value="1"/>
</dbReference>
<comment type="function">
    <text evidence="3 4">Together with the chaperonin GroEL, plays an essential role in assisting protein folding. The GroEL-GroES system forms a nano-cage that allows encapsulation of the non-native substrate proteins and provides a physical environment optimized to promote and accelerate protein folding. GroES binds to the apical surface of the GroEL ring, thereby capping the opening of the GroEL channel.</text>
</comment>
<dbReference type="Proteomes" id="UP000236745">
    <property type="component" value="Unassembled WGS sequence"/>
</dbReference>
<protein>
    <recommendedName>
        <fullName evidence="3">Co-chaperonin GroES</fullName>
    </recommendedName>
    <alternativeName>
        <fullName evidence="3">10 kDa chaperonin</fullName>
    </alternativeName>
    <alternativeName>
        <fullName evidence="3">Chaperonin-10</fullName>
        <shortName evidence="3">Cpn10</shortName>
    </alternativeName>
</protein>
<dbReference type="HAMAP" id="MF_00580">
    <property type="entry name" value="CH10"/>
    <property type="match status" value="1"/>
</dbReference>
<dbReference type="OrthoDB" id="9806791at2"/>
<organism evidence="5 6">
    <name type="scientific">Marinobacterium lutimaris</name>
    <dbReference type="NCBI Taxonomy" id="568106"/>
    <lineage>
        <taxon>Bacteria</taxon>
        <taxon>Pseudomonadati</taxon>
        <taxon>Pseudomonadota</taxon>
        <taxon>Gammaproteobacteria</taxon>
        <taxon>Oceanospirillales</taxon>
        <taxon>Oceanospirillaceae</taxon>
        <taxon>Marinobacterium</taxon>
    </lineage>
</organism>
<proteinExistence type="inferred from homology"/>
<dbReference type="PANTHER" id="PTHR10772">
    <property type="entry name" value="10 KDA HEAT SHOCK PROTEIN"/>
    <property type="match status" value="1"/>
</dbReference>
<evidence type="ECO:0000256" key="2">
    <source>
        <dbReference type="ARBA" id="ARBA00023186"/>
    </source>
</evidence>
<dbReference type="InterPro" id="IPR011032">
    <property type="entry name" value="GroES-like_sf"/>
</dbReference>
<dbReference type="InterPro" id="IPR020818">
    <property type="entry name" value="Chaperonin_GroES"/>
</dbReference>
<evidence type="ECO:0000256" key="4">
    <source>
        <dbReference type="RuleBase" id="RU000535"/>
    </source>
</evidence>
<comment type="subunit">
    <text evidence="3">Heptamer of 7 subunits arranged in a ring. Interacts with the chaperonin GroEL.</text>
</comment>
<gene>
    <name evidence="3" type="primary">groES</name>
    <name evidence="3" type="synonym">groS</name>
    <name evidence="5" type="ORF">SAMN05444390_1011419</name>
</gene>
<dbReference type="PRINTS" id="PR00297">
    <property type="entry name" value="CHAPERONIN10"/>
</dbReference>
<accession>A0A1H5XKH9</accession>
<name>A0A1H5XKH9_9GAMM</name>
<dbReference type="GO" id="GO:0046872">
    <property type="term" value="F:metal ion binding"/>
    <property type="evidence" value="ECO:0007669"/>
    <property type="project" value="TreeGrafter"/>
</dbReference>
<dbReference type="AlphaFoldDB" id="A0A1H5XKH9"/>
<dbReference type="Gene3D" id="2.30.33.40">
    <property type="entry name" value="GroES chaperonin"/>
    <property type="match status" value="1"/>
</dbReference>
<dbReference type="GO" id="GO:0051082">
    <property type="term" value="F:unfolded protein binding"/>
    <property type="evidence" value="ECO:0007669"/>
    <property type="project" value="TreeGrafter"/>
</dbReference>
<keyword evidence="3" id="KW-0963">Cytoplasm</keyword>
<dbReference type="GO" id="GO:0005737">
    <property type="term" value="C:cytoplasm"/>
    <property type="evidence" value="ECO:0007669"/>
    <property type="project" value="UniProtKB-SubCell"/>
</dbReference>
<dbReference type="SUPFAM" id="SSF50129">
    <property type="entry name" value="GroES-like"/>
    <property type="match status" value="1"/>
</dbReference>